<dbReference type="STRING" id="37625.SAMN05660420_03403"/>
<dbReference type="Proteomes" id="UP000199409">
    <property type="component" value="Unassembled WGS sequence"/>
</dbReference>
<sequence>MKNVSLAICFSLLLFMVTGCALPQPKEKTISNNQYIDPNIPSLDIQFPFNVWLNSEDTVRNQSGDVAITHKLTTLGTSKANTIVYIDKAYMPASNAYWTGVNYEKEQLFYEDKKRNSDGCFVYYKEFSGKHFLVGDIIKYGLQRGLTNIRLSEYFSDIHNYNSLDTKHRDSVDEMIKNTKAVCSQVIGY</sequence>
<dbReference type="OrthoDB" id="9969826at2"/>
<evidence type="ECO:0000313" key="2">
    <source>
        <dbReference type="EMBL" id="SEA84929.1"/>
    </source>
</evidence>
<dbReference type="PROSITE" id="PS51257">
    <property type="entry name" value="PROKAR_LIPOPROTEIN"/>
    <property type="match status" value="1"/>
</dbReference>
<accession>A0A1H4EJA7</accession>
<evidence type="ECO:0000256" key="1">
    <source>
        <dbReference type="SAM" id="SignalP"/>
    </source>
</evidence>
<evidence type="ECO:0008006" key="4">
    <source>
        <dbReference type="Google" id="ProtNLM"/>
    </source>
</evidence>
<reference evidence="2 3" key="1">
    <citation type="submission" date="2016-10" db="EMBL/GenBank/DDBJ databases">
        <authorList>
            <person name="de Groot N.N."/>
        </authorList>
    </citation>
    <scope>NUCLEOTIDE SEQUENCE [LARGE SCALE GENOMIC DNA]</scope>
    <source>
        <strain evidence="2 3">DSM 7343</strain>
    </source>
</reference>
<protein>
    <recommendedName>
        <fullName evidence="4">Lipoprotein</fullName>
    </recommendedName>
</protein>
<feature type="signal peptide" evidence="1">
    <location>
        <begin position="1"/>
        <end position="21"/>
    </location>
</feature>
<dbReference type="EMBL" id="FNQN01000024">
    <property type="protein sequence ID" value="SEA84929.1"/>
    <property type="molecule type" value="Genomic_DNA"/>
</dbReference>
<organism evidence="2 3">
    <name type="scientific">Desulfuromusa kysingii</name>
    <dbReference type="NCBI Taxonomy" id="37625"/>
    <lineage>
        <taxon>Bacteria</taxon>
        <taxon>Pseudomonadati</taxon>
        <taxon>Thermodesulfobacteriota</taxon>
        <taxon>Desulfuromonadia</taxon>
        <taxon>Desulfuromonadales</taxon>
        <taxon>Geopsychrobacteraceae</taxon>
        <taxon>Desulfuromusa</taxon>
    </lineage>
</organism>
<dbReference type="AlphaFoldDB" id="A0A1H4EJA7"/>
<feature type="chain" id="PRO_5011553116" description="Lipoprotein" evidence="1">
    <location>
        <begin position="22"/>
        <end position="189"/>
    </location>
</feature>
<name>A0A1H4EJA7_9BACT</name>
<evidence type="ECO:0000313" key="3">
    <source>
        <dbReference type="Proteomes" id="UP000199409"/>
    </source>
</evidence>
<keyword evidence="3" id="KW-1185">Reference proteome</keyword>
<keyword evidence="1" id="KW-0732">Signal</keyword>
<dbReference type="RefSeq" id="WP_092351034.1">
    <property type="nucleotide sequence ID" value="NZ_FNQN01000024.1"/>
</dbReference>
<proteinExistence type="predicted"/>
<gene>
    <name evidence="2" type="ORF">SAMN05660420_03403</name>
</gene>